<keyword evidence="7" id="KW-1185">Reference proteome</keyword>
<keyword evidence="4" id="KW-0472">Membrane</keyword>
<evidence type="ECO:0000256" key="2">
    <source>
        <dbReference type="ARBA" id="ARBA00022692"/>
    </source>
</evidence>
<keyword evidence="6" id="KW-0675">Receptor</keyword>
<comment type="subcellular location">
    <subcellularLocation>
        <location evidence="1">Membrane</location>
    </subcellularLocation>
</comment>
<proteinExistence type="predicted"/>
<dbReference type="AlphaFoldDB" id="A0AAE2BRN1"/>
<reference evidence="6" key="1">
    <citation type="submission" date="2020-06" db="EMBL/GenBank/DDBJ databases">
        <authorList>
            <person name="Li T."/>
            <person name="Hu X."/>
            <person name="Zhang T."/>
            <person name="Song X."/>
            <person name="Zhang H."/>
            <person name="Dai N."/>
            <person name="Sheng W."/>
            <person name="Hou X."/>
            <person name="Wei L."/>
        </authorList>
    </citation>
    <scope>NUCLEOTIDE SEQUENCE</scope>
    <source>
        <strain evidence="6">K16</strain>
        <tissue evidence="6">Leaf</tissue>
    </source>
</reference>
<dbReference type="GO" id="GO:0016020">
    <property type="term" value="C:membrane"/>
    <property type="evidence" value="ECO:0007669"/>
    <property type="project" value="UniProtKB-SubCell"/>
</dbReference>
<name>A0AAE2BRN1_9LAMI</name>
<dbReference type="SUPFAM" id="SSF53822">
    <property type="entry name" value="Periplasmic binding protein-like I"/>
    <property type="match status" value="1"/>
</dbReference>
<comment type="caution">
    <text evidence="6">The sequence shown here is derived from an EMBL/GenBank/DDBJ whole genome shotgun (WGS) entry which is preliminary data.</text>
</comment>
<evidence type="ECO:0000313" key="6">
    <source>
        <dbReference type="EMBL" id="KAK4395000.1"/>
    </source>
</evidence>
<dbReference type="Proteomes" id="UP001289374">
    <property type="component" value="Unassembled WGS sequence"/>
</dbReference>
<dbReference type="InterPro" id="IPR028082">
    <property type="entry name" value="Peripla_BP_I"/>
</dbReference>
<evidence type="ECO:0000313" key="7">
    <source>
        <dbReference type="Proteomes" id="UP001289374"/>
    </source>
</evidence>
<dbReference type="PANTHER" id="PTHR34836">
    <property type="entry name" value="OS06G0188250 PROTEIN"/>
    <property type="match status" value="1"/>
</dbReference>
<evidence type="ECO:0000256" key="3">
    <source>
        <dbReference type="ARBA" id="ARBA00022989"/>
    </source>
</evidence>
<evidence type="ECO:0000256" key="1">
    <source>
        <dbReference type="ARBA" id="ARBA00004370"/>
    </source>
</evidence>
<evidence type="ECO:0000256" key="4">
    <source>
        <dbReference type="ARBA" id="ARBA00023136"/>
    </source>
</evidence>
<evidence type="ECO:0000259" key="5">
    <source>
        <dbReference type="Pfam" id="PF01094"/>
    </source>
</evidence>
<dbReference type="EMBL" id="JACGWL010000009">
    <property type="protein sequence ID" value="KAK4395000.1"/>
    <property type="molecule type" value="Genomic_DNA"/>
</dbReference>
<gene>
    <name evidence="6" type="ORF">Sango_1654300</name>
</gene>
<accession>A0AAE2BRN1</accession>
<dbReference type="InterPro" id="IPR015683">
    <property type="entry name" value="Ionotropic_Glu_rcpt"/>
</dbReference>
<dbReference type="Pfam" id="PF01094">
    <property type="entry name" value="ANF_receptor"/>
    <property type="match status" value="1"/>
</dbReference>
<keyword evidence="2" id="KW-0812">Transmembrane</keyword>
<dbReference type="InterPro" id="IPR001828">
    <property type="entry name" value="ANF_lig-bd_rcpt"/>
</dbReference>
<feature type="domain" description="Receptor ligand binding region" evidence="5">
    <location>
        <begin position="3"/>
        <end position="75"/>
    </location>
</feature>
<dbReference type="Gene3D" id="3.40.50.2300">
    <property type="match status" value="1"/>
</dbReference>
<reference evidence="6" key="2">
    <citation type="journal article" date="2024" name="Plant">
        <title>Genomic evolution and insights into agronomic trait innovations of Sesamum species.</title>
        <authorList>
            <person name="Miao H."/>
            <person name="Wang L."/>
            <person name="Qu L."/>
            <person name="Liu H."/>
            <person name="Sun Y."/>
            <person name="Le M."/>
            <person name="Wang Q."/>
            <person name="Wei S."/>
            <person name="Zheng Y."/>
            <person name="Lin W."/>
            <person name="Duan Y."/>
            <person name="Cao H."/>
            <person name="Xiong S."/>
            <person name="Wang X."/>
            <person name="Wei L."/>
            <person name="Li C."/>
            <person name="Ma Q."/>
            <person name="Ju M."/>
            <person name="Zhao R."/>
            <person name="Li G."/>
            <person name="Mu C."/>
            <person name="Tian Q."/>
            <person name="Mei H."/>
            <person name="Zhang T."/>
            <person name="Gao T."/>
            <person name="Zhang H."/>
        </authorList>
    </citation>
    <scope>NUCLEOTIDE SEQUENCE</scope>
    <source>
        <strain evidence="6">K16</strain>
    </source>
</reference>
<organism evidence="6 7">
    <name type="scientific">Sesamum angolense</name>
    <dbReference type="NCBI Taxonomy" id="2727404"/>
    <lineage>
        <taxon>Eukaryota</taxon>
        <taxon>Viridiplantae</taxon>
        <taxon>Streptophyta</taxon>
        <taxon>Embryophyta</taxon>
        <taxon>Tracheophyta</taxon>
        <taxon>Spermatophyta</taxon>
        <taxon>Magnoliopsida</taxon>
        <taxon>eudicotyledons</taxon>
        <taxon>Gunneridae</taxon>
        <taxon>Pentapetalae</taxon>
        <taxon>asterids</taxon>
        <taxon>lamiids</taxon>
        <taxon>Lamiales</taxon>
        <taxon>Pedaliaceae</taxon>
        <taxon>Sesamum</taxon>
    </lineage>
</organism>
<keyword evidence="3" id="KW-1133">Transmembrane helix</keyword>
<sequence length="77" mass="8576">MPTRVFVVHMLPSLASRFFKMAKAAEMMSRGYAWIVADALTSLLDSVDSETIEAMQGVIGVKGYIPRSNELHNFQGR</sequence>
<protein>
    <submittedName>
        <fullName evidence="6">Glutamate receptor 2.1</fullName>
    </submittedName>
</protein>
<dbReference type="PANTHER" id="PTHR34836:SF1">
    <property type="entry name" value="OS09G0428600 PROTEIN"/>
    <property type="match status" value="1"/>
</dbReference>